<dbReference type="KEGG" id="talb:FTW19_17760"/>
<evidence type="ECO:0000259" key="3">
    <source>
        <dbReference type="Pfam" id="PF17482"/>
    </source>
</evidence>
<dbReference type="PANTHER" id="PTHR35861:SF1">
    <property type="entry name" value="PHAGE TAIL SHEATH PROTEIN"/>
    <property type="match status" value="1"/>
</dbReference>
<dbReference type="EMBL" id="CP042806">
    <property type="protein sequence ID" value="QEE29669.1"/>
    <property type="molecule type" value="Genomic_DNA"/>
</dbReference>
<evidence type="ECO:0000313" key="5">
    <source>
        <dbReference type="Proteomes" id="UP000321820"/>
    </source>
</evidence>
<dbReference type="AlphaFoldDB" id="A0A5B9ED82"/>
<dbReference type="Pfam" id="PF04984">
    <property type="entry name" value="Phage_sheath_1"/>
    <property type="match status" value="1"/>
</dbReference>
<dbReference type="InterPro" id="IPR035089">
    <property type="entry name" value="Phage_sheath_subtilisin"/>
</dbReference>
<name>A0A5B9ED82_9BACT</name>
<protein>
    <submittedName>
        <fullName evidence="4">Phage tail sheath family protein</fullName>
    </submittedName>
</protein>
<dbReference type="RefSeq" id="WP_147648880.1">
    <property type="nucleotide sequence ID" value="NZ_CP042806.1"/>
</dbReference>
<dbReference type="Proteomes" id="UP000321820">
    <property type="component" value="Chromosome"/>
</dbReference>
<evidence type="ECO:0000313" key="4">
    <source>
        <dbReference type="EMBL" id="QEE29669.1"/>
    </source>
</evidence>
<feature type="domain" description="Tail sheath protein C-terminal" evidence="3">
    <location>
        <begin position="263"/>
        <end position="365"/>
    </location>
</feature>
<accession>A0A5B9ED82</accession>
<dbReference type="InterPro" id="IPR020287">
    <property type="entry name" value="Tail_sheath_C"/>
</dbReference>
<organism evidence="4 5">
    <name type="scientific">Terriglobus albidus</name>
    <dbReference type="NCBI Taxonomy" id="1592106"/>
    <lineage>
        <taxon>Bacteria</taxon>
        <taxon>Pseudomonadati</taxon>
        <taxon>Acidobacteriota</taxon>
        <taxon>Terriglobia</taxon>
        <taxon>Terriglobales</taxon>
        <taxon>Acidobacteriaceae</taxon>
        <taxon>Terriglobus</taxon>
    </lineage>
</organism>
<proteinExistence type="inferred from homology"/>
<dbReference type="OrthoDB" id="9767864at2"/>
<reference evidence="4 5" key="1">
    <citation type="submission" date="2019-08" db="EMBL/GenBank/DDBJ databases">
        <title>Complete genome sequence of Terriglobus albidus strain ORNL.</title>
        <authorList>
            <person name="Podar M."/>
        </authorList>
    </citation>
    <scope>NUCLEOTIDE SEQUENCE [LARGE SCALE GENOMIC DNA]</scope>
    <source>
        <strain evidence="4 5">ORNL</strain>
    </source>
</reference>
<sequence>MKALILPGLYLQEIEATPRRSFHTGVPVFLAHATVHVGIPRLVLSWAQFVAFYGINAPSGLLAAAVRGFFDNGGELCYVYALRPELGPMAALDEALDQVEGLEDADLICLPDLSQAPQWFAPLQRRVVEWCDAGAERFAILDTLQGASPEAAAQQVAQLKGRSAAVYSPWLVVDLLDATDVTDAPSPLAIAVPPCGHIAGSYARNDRQRGVFYAPANRSLSGIRRLDGEVFATAQGRSQVNWIRSFPGRGLRVWGASTIDPHDEWRHISVRRVLLTLQRWLQSALAPIAFEPSTRALWARVRRTVGAYLEDLYRKGALAGASPEQAFYLRCDDTTNTAATREAGMLVAEIGIAPVAPAEFIVVRLTYSAGELTLGSTNSPTTKKE</sequence>
<comment type="similarity">
    <text evidence="1">Belongs to the myoviridae tail sheath protein family.</text>
</comment>
<keyword evidence="5" id="KW-1185">Reference proteome</keyword>
<dbReference type="Gene3D" id="3.40.50.11780">
    <property type="match status" value="1"/>
</dbReference>
<feature type="domain" description="Tail sheath protein subtilisin-like" evidence="2">
    <location>
        <begin position="93"/>
        <end position="258"/>
    </location>
</feature>
<evidence type="ECO:0000256" key="1">
    <source>
        <dbReference type="ARBA" id="ARBA00008005"/>
    </source>
</evidence>
<dbReference type="InterPro" id="IPR052042">
    <property type="entry name" value="Tail_sheath_structural"/>
</dbReference>
<gene>
    <name evidence="4" type="ORF">FTW19_17760</name>
</gene>
<evidence type="ECO:0000259" key="2">
    <source>
        <dbReference type="Pfam" id="PF04984"/>
    </source>
</evidence>
<dbReference type="PANTHER" id="PTHR35861">
    <property type="match status" value="1"/>
</dbReference>
<dbReference type="Pfam" id="PF17482">
    <property type="entry name" value="Phage_sheath_1C"/>
    <property type="match status" value="1"/>
</dbReference>